<dbReference type="InterPro" id="IPR011050">
    <property type="entry name" value="Pectin_lyase_fold/virulence"/>
</dbReference>
<dbReference type="SUPFAM" id="SSF51126">
    <property type="entry name" value="Pectin lyase-like"/>
    <property type="match status" value="1"/>
</dbReference>
<feature type="signal peptide" evidence="5">
    <location>
        <begin position="1"/>
        <end position="22"/>
    </location>
</feature>
<dbReference type="InterPro" id="IPR012334">
    <property type="entry name" value="Pectin_lyas_fold"/>
</dbReference>
<dbReference type="SMART" id="SM00710">
    <property type="entry name" value="PbH1"/>
    <property type="match status" value="4"/>
</dbReference>
<dbReference type="PANTHER" id="PTHR31339">
    <property type="entry name" value="PECTIN LYASE-RELATED"/>
    <property type="match status" value="1"/>
</dbReference>
<evidence type="ECO:0000256" key="5">
    <source>
        <dbReference type="SAM" id="SignalP"/>
    </source>
</evidence>
<dbReference type="Gene3D" id="2.160.20.10">
    <property type="entry name" value="Single-stranded right-handed beta-helix, Pectin lyase-like"/>
    <property type="match status" value="1"/>
</dbReference>
<dbReference type="OrthoDB" id="9795222at2"/>
<dbReference type="GO" id="GO:0004650">
    <property type="term" value="F:polygalacturonase activity"/>
    <property type="evidence" value="ECO:0007669"/>
    <property type="project" value="InterPro"/>
</dbReference>
<evidence type="ECO:0000313" key="7">
    <source>
        <dbReference type="Proteomes" id="UP000323930"/>
    </source>
</evidence>
<comment type="similarity">
    <text evidence="1 4">Belongs to the glycosyl hydrolase 28 family.</text>
</comment>
<dbReference type="AlphaFoldDB" id="A0A5D0HVU3"/>
<name>A0A5D0HVU3_9FLAO</name>
<dbReference type="InterPro" id="IPR051801">
    <property type="entry name" value="GH28_Enzymes"/>
</dbReference>
<accession>A0A5D0HVU3</accession>
<evidence type="ECO:0000313" key="6">
    <source>
        <dbReference type="EMBL" id="TYA74649.1"/>
    </source>
</evidence>
<sequence>MRKNILKIGALMLLLVSISCKKQTEWNVKDYGAVDDNKTINTKAIQKAIDACNEAGGGTVIVSGQTFISGTLLLKDNVTLKVTENTVLLGSVNPNDYPVVDPFIDATGQFRGQCFIGAIDVENVAITGKGTINGQGEMFTPKNVKKTIKELGIEIKIPDFKKIISEGNKYVNNNIRYSNRPFLIRMVRAKNVKLKDIHLRQPAAWTLHFYQCKGFEVDGIDIHSHANRNNDAIDIDSSVEGIIKNCTIDSGDDAICFKATSPKPSANVLVENCKLKSHWGAIKFGTESMGDFKDITIKDCFIHDTKGGGIKVLSVDGANINNIVIDNIEMENVEMPIFVRLGERGLTYRGAPKKPVGSINNVTISNIKATVRDLKDCRLKPTSGFFFTGTPNHKIGQIKFENIYVTLPGGGTEEDAKIVVPENETQYPEFTKLGAVPAYGIYARHIEALETKNITFNLKAEDKREETVFIDVNQTK</sequence>
<feature type="chain" id="PRO_5022924748" evidence="5">
    <location>
        <begin position="23"/>
        <end position="476"/>
    </location>
</feature>
<reference evidence="6 7" key="1">
    <citation type="submission" date="2019-08" db="EMBL/GenBank/DDBJ databases">
        <title>Seonamhaeicola sediminis sp. nov., isolated from marine sediment.</title>
        <authorList>
            <person name="Cao W.R."/>
        </authorList>
    </citation>
    <scope>NUCLEOTIDE SEQUENCE [LARGE SCALE GENOMIC DNA]</scope>
    <source>
        <strain evidence="6 7">B011</strain>
    </source>
</reference>
<dbReference type="EMBL" id="VSDQ01000679">
    <property type="protein sequence ID" value="TYA74649.1"/>
    <property type="molecule type" value="Genomic_DNA"/>
</dbReference>
<comment type="caution">
    <text evidence="6">The sequence shown here is derived from an EMBL/GenBank/DDBJ whole genome shotgun (WGS) entry which is preliminary data.</text>
</comment>
<keyword evidence="7" id="KW-1185">Reference proteome</keyword>
<organism evidence="6 7">
    <name type="scientific">Seonamhaeicola marinus</name>
    <dbReference type="NCBI Taxonomy" id="1912246"/>
    <lineage>
        <taxon>Bacteria</taxon>
        <taxon>Pseudomonadati</taxon>
        <taxon>Bacteroidota</taxon>
        <taxon>Flavobacteriia</taxon>
        <taxon>Flavobacteriales</taxon>
        <taxon>Flavobacteriaceae</taxon>
    </lineage>
</organism>
<dbReference type="RefSeq" id="WP_148543792.1">
    <property type="nucleotide sequence ID" value="NZ_VSDQ01000679.1"/>
</dbReference>
<keyword evidence="3 4" id="KW-0326">Glycosidase</keyword>
<dbReference type="Proteomes" id="UP000323930">
    <property type="component" value="Unassembled WGS sequence"/>
</dbReference>
<keyword evidence="2 4" id="KW-0378">Hydrolase</keyword>
<evidence type="ECO:0000256" key="1">
    <source>
        <dbReference type="ARBA" id="ARBA00008834"/>
    </source>
</evidence>
<gene>
    <name evidence="6" type="ORF">FUA24_15150</name>
</gene>
<dbReference type="GO" id="GO:0005975">
    <property type="term" value="P:carbohydrate metabolic process"/>
    <property type="evidence" value="ECO:0007669"/>
    <property type="project" value="InterPro"/>
</dbReference>
<dbReference type="PROSITE" id="PS51257">
    <property type="entry name" value="PROKAR_LIPOPROTEIN"/>
    <property type="match status" value="1"/>
</dbReference>
<dbReference type="Pfam" id="PF00295">
    <property type="entry name" value="Glyco_hydro_28"/>
    <property type="match status" value="1"/>
</dbReference>
<dbReference type="InterPro" id="IPR000743">
    <property type="entry name" value="Glyco_hydro_28"/>
</dbReference>
<evidence type="ECO:0000256" key="3">
    <source>
        <dbReference type="ARBA" id="ARBA00023295"/>
    </source>
</evidence>
<evidence type="ECO:0000256" key="4">
    <source>
        <dbReference type="RuleBase" id="RU361169"/>
    </source>
</evidence>
<evidence type="ECO:0000256" key="2">
    <source>
        <dbReference type="ARBA" id="ARBA00022801"/>
    </source>
</evidence>
<dbReference type="InterPro" id="IPR006626">
    <property type="entry name" value="PbH1"/>
</dbReference>
<protein>
    <submittedName>
        <fullName evidence="6">Glycoside hydrolase family 28 protein</fullName>
    </submittedName>
</protein>
<keyword evidence="5" id="KW-0732">Signal</keyword>
<proteinExistence type="inferred from homology"/>
<dbReference type="PANTHER" id="PTHR31339:SF9">
    <property type="entry name" value="PLASMIN AND FIBRONECTIN-BINDING PROTEIN A"/>
    <property type="match status" value="1"/>
</dbReference>